<organism evidence="4">
    <name type="scientific">marine sediment metagenome</name>
    <dbReference type="NCBI Taxonomy" id="412755"/>
    <lineage>
        <taxon>unclassified sequences</taxon>
        <taxon>metagenomes</taxon>
        <taxon>ecological metagenomes</taxon>
    </lineage>
</organism>
<keyword evidence="2" id="KW-0663">Pyridoxal phosphate</keyword>
<comment type="similarity">
    <text evidence="1">Belongs to the class-III pyridoxal-phosphate-dependent aminotransferase family.</text>
</comment>
<sequence length="250" mass="27882">MQTGGHKKSKRMEREQGDINTTANRKKYWERNLSGRAREIFEQDNKYFLHQSLSTPVLNVLSKAQGIHIEDLDGNRYIDMHGNGVHNAGFNNPEVIEAVKKQLNEGLAFCSRRYTNIPSVRLAKKLAEITPGDLCRSLFCPGGSEAIEMAIMLARLVTGNYKTISFWDSFHGTGFAAASISGRRPTRASPPRWSSSRWAPKSRRRPAAAGPTRRRQNYWSSCANSTSIYCLVRNSERQSGATSPSAAAMS</sequence>
<evidence type="ECO:0000256" key="2">
    <source>
        <dbReference type="ARBA" id="ARBA00022898"/>
    </source>
</evidence>
<dbReference type="InterPro" id="IPR015422">
    <property type="entry name" value="PyrdxlP-dep_Trfase_small"/>
</dbReference>
<evidence type="ECO:0008006" key="5">
    <source>
        <dbReference type="Google" id="ProtNLM"/>
    </source>
</evidence>
<proteinExistence type="inferred from homology"/>
<evidence type="ECO:0000313" key="4">
    <source>
        <dbReference type="EMBL" id="KKL15773.1"/>
    </source>
</evidence>
<evidence type="ECO:0000256" key="1">
    <source>
        <dbReference type="ARBA" id="ARBA00008954"/>
    </source>
</evidence>
<dbReference type="AlphaFoldDB" id="A0A0F9DV96"/>
<feature type="region of interest" description="Disordered" evidence="3">
    <location>
        <begin position="1"/>
        <end position="23"/>
    </location>
</feature>
<dbReference type="GO" id="GO:0008483">
    <property type="term" value="F:transaminase activity"/>
    <property type="evidence" value="ECO:0007669"/>
    <property type="project" value="InterPro"/>
</dbReference>
<reference evidence="4" key="1">
    <citation type="journal article" date="2015" name="Nature">
        <title>Complex archaea that bridge the gap between prokaryotes and eukaryotes.</title>
        <authorList>
            <person name="Spang A."/>
            <person name="Saw J.H."/>
            <person name="Jorgensen S.L."/>
            <person name="Zaremba-Niedzwiedzka K."/>
            <person name="Martijn J."/>
            <person name="Lind A.E."/>
            <person name="van Eijk R."/>
            <person name="Schleper C."/>
            <person name="Guy L."/>
            <person name="Ettema T.J."/>
        </authorList>
    </citation>
    <scope>NUCLEOTIDE SEQUENCE</scope>
</reference>
<dbReference type="EMBL" id="LAZR01039934">
    <property type="protein sequence ID" value="KKL15773.1"/>
    <property type="molecule type" value="Genomic_DNA"/>
</dbReference>
<accession>A0A0F9DV96</accession>
<dbReference type="Gene3D" id="3.90.1150.10">
    <property type="entry name" value="Aspartate Aminotransferase, domain 1"/>
    <property type="match status" value="1"/>
</dbReference>
<feature type="compositionally biased region" description="Low complexity" evidence="3">
    <location>
        <begin position="187"/>
        <end position="199"/>
    </location>
</feature>
<dbReference type="PANTHER" id="PTHR43094">
    <property type="entry name" value="AMINOTRANSFERASE"/>
    <property type="match status" value="1"/>
</dbReference>
<dbReference type="InterPro" id="IPR015421">
    <property type="entry name" value="PyrdxlP-dep_Trfase_major"/>
</dbReference>
<comment type="caution">
    <text evidence="4">The sequence shown here is derived from an EMBL/GenBank/DDBJ whole genome shotgun (WGS) entry which is preliminary data.</text>
</comment>
<dbReference type="Pfam" id="PF00202">
    <property type="entry name" value="Aminotran_3"/>
    <property type="match status" value="1"/>
</dbReference>
<dbReference type="GO" id="GO:0030170">
    <property type="term" value="F:pyridoxal phosphate binding"/>
    <property type="evidence" value="ECO:0007669"/>
    <property type="project" value="InterPro"/>
</dbReference>
<dbReference type="InterPro" id="IPR015424">
    <property type="entry name" value="PyrdxlP-dep_Trfase"/>
</dbReference>
<dbReference type="PANTHER" id="PTHR43094:SF1">
    <property type="entry name" value="AMINOTRANSFERASE CLASS-III"/>
    <property type="match status" value="1"/>
</dbReference>
<gene>
    <name evidence="4" type="ORF">LCGC14_2502250</name>
</gene>
<protein>
    <recommendedName>
        <fullName evidence="5">Aminotransferase class-III</fullName>
    </recommendedName>
</protein>
<dbReference type="InterPro" id="IPR005814">
    <property type="entry name" value="Aminotrans_3"/>
</dbReference>
<feature type="region of interest" description="Disordered" evidence="3">
    <location>
        <begin position="180"/>
        <end position="213"/>
    </location>
</feature>
<name>A0A0F9DV96_9ZZZZ</name>
<feature type="compositionally biased region" description="Basic residues" evidence="3">
    <location>
        <begin position="1"/>
        <end position="11"/>
    </location>
</feature>
<dbReference type="Gene3D" id="3.40.640.10">
    <property type="entry name" value="Type I PLP-dependent aspartate aminotransferase-like (Major domain)"/>
    <property type="match status" value="1"/>
</dbReference>
<feature type="compositionally biased region" description="Basic residues" evidence="3">
    <location>
        <begin position="200"/>
        <end position="213"/>
    </location>
</feature>
<evidence type="ECO:0000256" key="3">
    <source>
        <dbReference type="SAM" id="MobiDB-lite"/>
    </source>
</evidence>
<dbReference type="SUPFAM" id="SSF53383">
    <property type="entry name" value="PLP-dependent transferases"/>
    <property type="match status" value="1"/>
</dbReference>